<comment type="caution">
    <text evidence="3">The sequence shown here is derived from an EMBL/GenBank/DDBJ whole genome shotgun (WGS) entry which is preliminary data.</text>
</comment>
<keyword evidence="4" id="KW-1185">Reference proteome</keyword>
<protein>
    <submittedName>
        <fullName evidence="3">Uncharacterized protein</fullName>
    </submittedName>
</protein>
<name>A0AAD4QE93_9AGAM</name>
<evidence type="ECO:0000313" key="3">
    <source>
        <dbReference type="EMBL" id="KAH8992965.1"/>
    </source>
</evidence>
<feature type="compositionally biased region" description="Polar residues" evidence="1">
    <location>
        <begin position="118"/>
        <end position="138"/>
    </location>
</feature>
<keyword evidence="2" id="KW-0812">Transmembrane</keyword>
<accession>A0AAD4QE93</accession>
<dbReference type="EMBL" id="JAKELL010000020">
    <property type="protein sequence ID" value="KAH8992965.1"/>
    <property type="molecule type" value="Genomic_DNA"/>
</dbReference>
<feature type="compositionally biased region" description="Low complexity" evidence="1">
    <location>
        <begin position="69"/>
        <end position="91"/>
    </location>
</feature>
<feature type="transmembrane region" description="Helical" evidence="2">
    <location>
        <begin position="540"/>
        <end position="562"/>
    </location>
</feature>
<keyword evidence="2" id="KW-1133">Transmembrane helix</keyword>
<feature type="compositionally biased region" description="Polar residues" evidence="1">
    <location>
        <begin position="188"/>
        <end position="201"/>
    </location>
</feature>
<proteinExistence type="predicted"/>
<feature type="compositionally biased region" description="Low complexity" evidence="1">
    <location>
        <begin position="20"/>
        <end position="30"/>
    </location>
</feature>
<feature type="compositionally biased region" description="Polar residues" evidence="1">
    <location>
        <begin position="400"/>
        <end position="411"/>
    </location>
</feature>
<organism evidence="3 4">
    <name type="scientific">Lactarius akahatsu</name>
    <dbReference type="NCBI Taxonomy" id="416441"/>
    <lineage>
        <taxon>Eukaryota</taxon>
        <taxon>Fungi</taxon>
        <taxon>Dikarya</taxon>
        <taxon>Basidiomycota</taxon>
        <taxon>Agaricomycotina</taxon>
        <taxon>Agaricomycetes</taxon>
        <taxon>Russulales</taxon>
        <taxon>Russulaceae</taxon>
        <taxon>Lactarius</taxon>
    </lineage>
</organism>
<reference evidence="3" key="1">
    <citation type="submission" date="2022-01" db="EMBL/GenBank/DDBJ databases">
        <title>Comparative genomics reveals a dynamic genome evolution in the ectomycorrhizal milk-cap (Lactarius) mushrooms.</title>
        <authorList>
            <consortium name="DOE Joint Genome Institute"/>
            <person name="Lebreton A."/>
            <person name="Tang N."/>
            <person name="Kuo A."/>
            <person name="LaButti K."/>
            <person name="Drula E."/>
            <person name="Barry K."/>
            <person name="Clum A."/>
            <person name="Lipzen A."/>
            <person name="Mousain D."/>
            <person name="Ng V."/>
            <person name="Wang R."/>
            <person name="Wang X."/>
            <person name="Dai Y."/>
            <person name="Henrissat B."/>
            <person name="Grigoriev I.V."/>
            <person name="Guerin-Laguette A."/>
            <person name="Yu F."/>
            <person name="Martin F.M."/>
        </authorList>
    </citation>
    <scope>NUCLEOTIDE SEQUENCE</scope>
    <source>
        <strain evidence="3">QP</strain>
    </source>
</reference>
<dbReference type="Proteomes" id="UP001201163">
    <property type="component" value="Unassembled WGS sequence"/>
</dbReference>
<feature type="region of interest" description="Disordered" evidence="1">
    <location>
        <begin position="118"/>
        <end position="144"/>
    </location>
</feature>
<feature type="region of interest" description="Disordered" evidence="1">
    <location>
        <begin position="19"/>
        <end position="94"/>
    </location>
</feature>
<feature type="compositionally biased region" description="Low complexity" evidence="1">
    <location>
        <begin position="159"/>
        <end position="183"/>
    </location>
</feature>
<dbReference type="AlphaFoldDB" id="A0AAD4QE93"/>
<feature type="region of interest" description="Disordered" evidence="1">
    <location>
        <begin position="371"/>
        <end position="411"/>
    </location>
</feature>
<keyword evidence="2" id="KW-0472">Membrane</keyword>
<feature type="compositionally biased region" description="Low complexity" evidence="1">
    <location>
        <begin position="51"/>
        <end position="61"/>
    </location>
</feature>
<gene>
    <name evidence="3" type="ORF">EDB92DRAFT_1944912</name>
</gene>
<feature type="region of interest" description="Disordered" evidence="1">
    <location>
        <begin position="247"/>
        <end position="347"/>
    </location>
</feature>
<sequence length="706" mass="73016">MAPLPWKASWRRGKNIVIPSGYSGVDVGSGSERHGRSQGEHANPSSGDIVSSTAFATSTTRRASDDVHTSTPISSLPPTSNSPPSTTYTRSLSTIPSDTLSFPSPHLHLVSEPVIMTSSPKPTTRVATSSPLASNLPPTQKAEPSVNLNLDVVLSSSLNSEDVAPTPTSSNNISSSTFSSKSPATDVPRSTTTPLSDNSLLPTKCQFDASGMSLPEETNMPSATGTLRYLPLSTSACSLFTQDYTEAHNSIPPNTPSPQPSLSLDDPLGIPGLSSISNTITTTRPNPNLTSSSPLSSTLTGQTLTSAPPLTNGGKSSGDKPVRTTSLSGGLLVMSTPPGNKTTSVTTTLLSTTSVTSSSVLKTKTTDSTVVTDHPAGAMHTLIPSGTPQRNDKLKPEPSRSGSSVSLPLDSTSFPGEVGRIAISTASSPSLSTTSFITSTTTVPIPSLTSVDGVHIAPFSNINQLAVVDDAPSTTDFPTPTTFSQDITASFTSATVVVTFSPIQISGMSTSIPVTQTVQTVLPTVLPGIPATGNKKSVPIAAIVAPVSAAVVLILLLIGFMFHRNRQRVRRASQPAFDFSPPTPAPAMSDTEPAQRPPFKEVTVLPPIPTTMSGGWSDAFALTQGADGPFADPVSTPPSAVRLPDESPRTPLVLPPALTLDPFIDPPALVSTPLDDDGPSRLSKGSSYDESIARASISSSHVGCAM</sequence>
<evidence type="ECO:0000256" key="1">
    <source>
        <dbReference type="SAM" id="MobiDB-lite"/>
    </source>
</evidence>
<evidence type="ECO:0000313" key="4">
    <source>
        <dbReference type="Proteomes" id="UP001201163"/>
    </source>
</evidence>
<feature type="region of interest" description="Disordered" evidence="1">
    <location>
        <begin position="573"/>
        <end position="597"/>
    </location>
</feature>
<feature type="compositionally biased region" description="Low complexity" evidence="1">
    <location>
        <begin position="281"/>
        <end position="306"/>
    </location>
</feature>
<evidence type="ECO:0000256" key="2">
    <source>
        <dbReference type="SAM" id="Phobius"/>
    </source>
</evidence>
<feature type="region of interest" description="Disordered" evidence="1">
    <location>
        <begin position="669"/>
        <end position="689"/>
    </location>
</feature>
<feature type="region of interest" description="Disordered" evidence="1">
    <location>
        <begin position="159"/>
        <end position="206"/>
    </location>
</feature>